<dbReference type="PROSITE" id="PS51257">
    <property type="entry name" value="PROKAR_LIPOPROTEIN"/>
    <property type="match status" value="1"/>
</dbReference>
<dbReference type="InterPro" id="IPR031815">
    <property type="entry name" value="DUF5074"/>
</dbReference>
<proteinExistence type="predicted"/>
<dbReference type="InterPro" id="IPR051200">
    <property type="entry name" value="Host-pathogen_enzymatic-act"/>
</dbReference>
<dbReference type="Pfam" id="PF16819">
    <property type="entry name" value="DUF5074"/>
    <property type="match status" value="1"/>
</dbReference>
<dbReference type="PANTHER" id="PTHR47197:SF3">
    <property type="entry name" value="DIHYDRO-HEME D1 DEHYDROGENASE"/>
    <property type="match status" value="1"/>
</dbReference>
<evidence type="ECO:0000313" key="1">
    <source>
        <dbReference type="EMBL" id="RGS80663.1"/>
    </source>
</evidence>
<dbReference type="AlphaFoldDB" id="A0A395VU86"/>
<comment type="caution">
    <text evidence="1">The sequence shown here is derived from an EMBL/GenBank/DDBJ whole genome shotgun (WGS) entry which is preliminary data.</text>
</comment>
<dbReference type="SUPFAM" id="SSF50969">
    <property type="entry name" value="YVTN repeat-like/Quinoprotein amine dehydrogenase"/>
    <property type="match status" value="1"/>
</dbReference>
<name>A0A395VU86_BACOV</name>
<dbReference type="RefSeq" id="WP_118419110.1">
    <property type="nucleotide sequence ID" value="NZ_QRVZ01000022.1"/>
</dbReference>
<dbReference type="InterPro" id="IPR011044">
    <property type="entry name" value="Quino_amine_DH_bsu"/>
</dbReference>
<evidence type="ECO:0000313" key="2">
    <source>
        <dbReference type="Proteomes" id="UP000266492"/>
    </source>
</evidence>
<dbReference type="Gene3D" id="2.130.10.10">
    <property type="entry name" value="YVTN repeat-like/Quinoprotein amine dehydrogenase"/>
    <property type="match status" value="1"/>
</dbReference>
<gene>
    <name evidence="1" type="ORF">DWX70_21135</name>
</gene>
<dbReference type="InterPro" id="IPR015943">
    <property type="entry name" value="WD40/YVTN_repeat-like_dom_sf"/>
</dbReference>
<sequence length="388" mass="43072">MKTNFIYTYRHAGILLSALILVLAGCREEMPVIESEIEYVTAPAFPQSVKGMYVLNEGNMGSNKCTLDFFDYNTGAYHRNIYAERNPGVVKELGDVGNDIAIYGNKLFVVVNCSHFVEVMDVRTATHIGSIPVTNCRYIAFHDGKAYISSYAGPVQIDPNARPGKVVEVDTRTLEITREVVVGYQPEEMVITGGKLYVANSGGYRFPNYDRTVSVIDLNTFQVVNTIDVAINLHRMELDSHGNIYVSSRGDYYGTGSDVFVIDSRTEQVTGHLGVAASEMCIDGGILYMISTEWNYVTGSNAIGFARYDTQARQLIPGNFITDGTEKDIRLPYGLAVNPETKEIFVSDATNYVTPGYLYCFSPEGKLRWKVRTGDIPAHFAFTAKDFN</sequence>
<dbReference type="EMBL" id="QRVZ01000022">
    <property type="protein sequence ID" value="RGS80663.1"/>
    <property type="molecule type" value="Genomic_DNA"/>
</dbReference>
<accession>A0A395VU86</accession>
<organism evidence="1 2">
    <name type="scientific">Bacteroides ovatus</name>
    <dbReference type="NCBI Taxonomy" id="28116"/>
    <lineage>
        <taxon>Bacteria</taxon>
        <taxon>Pseudomonadati</taxon>
        <taxon>Bacteroidota</taxon>
        <taxon>Bacteroidia</taxon>
        <taxon>Bacteroidales</taxon>
        <taxon>Bacteroidaceae</taxon>
        <taxon>Bacteroides</taxon>
    </lineage>
</organism>
<dbReference type="PANTHER" id="PTHR47197">
    <property type="entry name" value="PROTEIN NIRF"/>
    <property type="match status" value="1"/>
</dbReference>
<protein>
    <submittedName>
        <fullName evidence="1">YncE family protein</fullName>
    </submittedName>
</protein>
<reference evidence="1 2" key="1">
    <citation type="submission" date="2018-08" db="EMBL/GenBank/DDBJ databases">
        <title>A genome reference for cultivated species of the human gut microbiota.</title>
        <authorList>
            <person name="Zou Y."/>
            <person name="Xue W."/>
            <person name="Luo G."/>
        </authorList>
    </citation>
    <scope>NUCLEOTIDE SEQUENCE [LARGE SCALE GENOMIC DNA]</scope>
    <source>
        <strain evidence="1 2">AF20-9LB</strain>
    </source>
</reference>
<dbReference type="Proteomes" id="UP000266492">
    <property type="component" value="Unassembled WGS sequence"/>
</dbReference>